<evidence type="ECO:0000256" key="1">
    <source>
        <dbReference type="ARBA" id="ARBA00022723"/>
    </source>
</evidence>
<dbReference type="EMBL" id="ODYU01004850">
    <property type="protein sequence ID" value="SOQ45149.1"/>
    <property type="molecule type" value="Genomic_DNA"/>
</dbReference>
<dbReference type="InterPro" id="IPR013083">
    <property type="entry name" value="Znf_RING/FYVE/PHD"/>
</dbReference>
<evidence type="ECO:0000256" key="5">
    <source>
        <dbReference type="SAM" id="MobiDB-lite"/>
    </source>
</evidence>
<dbReference type="PANTHER" id="PTHR16295">
    <property type="entry name" value="TRAF-TYPE ZINC FINGER PROTEIN-RELATED"/>
    <property type="match status" value="1"/>
</dbReference>
<dbReference type="AlphaFoldDB" id="A0A2H1VWD8"/>
<evidence type="ECO:0000256" key="2">
    <source>
        <dbReference type="ARBA" id="ARBA00022771"/>
    </source>
</evidence>
<keyword evidence="3 4" id="KW-0862">Zinc</keyword>
<feature type="compositionally biased region" description="Basic and acidic residues" evidence="5">
    <location>
        <begin position="258"/>
        <end position="267"/>
    </location>
</feature>
<dbReference type="InterPro" id="IPR049439">
    <property type="entry name" value="TRAFD1-XIAF1_Znf"/>
</dbReference>
<feature type="domain" description="TRAF-type" evidence="6">
    <location>
        <begin position="62"/>
        <end position="102"/>
    </location>
</feature>
<dbReference type="Gene3D" id="3.30.40.10">
    <property type="entry name" value="Zinc/RING finger domain, C3HC4 (zinc finger)"/>
    <property type="match status" value="2"/>
</dbReference>
<feature type="compositionally biased region" description="Basic and acidic residues" evidence="5">
    <location>
        <begin position="347"/>
        <end position="356"/>
    </location>
</feature>
<protein>
    <submittedName>
        <fullName evidence="7">SFRICE_018365</fullName>
    </submittedName>
</protein>
<dbReference type="Pfam" id="PF21366">
    <property type="entry name" value="TRAFD1-XIAF1_ZnF"/>
    <property type="match status" value="1"/>
</dbReference>
<dbReference type="SUPFAM" id="SSF49599">
    <property type="entry name" value="TRAF domain-like"/>
    <property type="match status" value="1"/>
</dbReference>
<keyword evidence="1 4" id="KW-0479">Metal-binding</keyword>
<dbReference type="InterPro" id="IPR001293">
    <property type="entry name" value="Znf_TRAF"/>
</dbReference>
<name>A0A2H1VWD8_SPOFR</name>
<proteinExistence type="predicted"/>
<dbReference type="OrthoDB" id="193703at2759"/>
<dbReference type="GO" id="GO:0005739">
    <property type="term" value="C:mitochondrion"/>
    <property type="evidence" value="ECO:0007669"/>
    <property type="project" value="TreeGrafter"/>
</dbReference>
<feature type="compositionally biased region" description="Polar residues" evidence="5">
    <location>
        <begin position="172"/>
        <end position="181"/>
    </location>
</feature>
<feature type="zinc finger region" description="TRAF-type" evidence="4">
    <location>
        <begin position="62"/>
        <end position="102"/>
    </location>
</feature>
<evidence type="ECO:0000259" key="6">
    <source>
        <dbReference type="PROSITE" id="PS50145"/>
    </source>
</evidence>
<evidence type="ECO:0000313" key="7">
    <source>
        <dbReference type="EMBL" id="SOQ45149.1"/>
    </source>
</evidence>
<feature type="compositionally biased region" description="Polar residues" evidence="5">
    <location>
        <begin position="196"/>
        <end position="211"/>
    </location>
</feature>
<sequence length="561" mass="62948">MNPDTEGETKLCENCKREIPTVNFTIHSVHCARNIRVCPVCKEAVLYAELKEHHDKMHKLQPCKKCGESVCGTDLEDHIRDSCAHTIKTCRFCELELPRRDLPAHESYCGVRTEQCPDCKEWIMIKYRQLHLDSNHGFIRLDDDPSPVSPKKELPKSPARPAVPKLVRANIATATPSTSNGCARPFTDSYRPNGLKNINLTRTETRQFSTNGARAGPSPSPTASTSSNWRGNTSPTNGAKVAAKRTNDKPQINTNVEETNKVDKDLGVSRGAVKKRPAPKPPCRRAAAELPPSAIRDLPYYSAMQRQQDEERQRQEQTAYNLSVGLPPVLSPAAKLDRLRKMDMLQNPEEHLERNRQGRVVRNSENDGASSGASEEPRRRNDFRNLTPMTPQEFMERFSEMQLRKDEETRRNSAAGDGRKNGDRFSEIKSSLRELRRGLNEVTAPYHSNPNISVNANNHNNNNGNGRASPAGDDVRLPCEFCACLIPAHNLVQHQTGCRPDLAQLRPRSPSPVGAVALEPSQEPYEEPVIPCEFCYESLPVYLISEHQERCGREANLLYPD</sequence>
<organism evidence="7">
    <name type="scientific">Spodoptera frugiperda</name>
    <name type="common">Fall armyworm</name>
    <dbReference type="NCBI Taxonomy" id="7108"/>
    <lineage>
        <taxon>Eukaryota</taxon>
        <taxon>Metazoa</taxon>
        <taxon>Ecdysozoa</taxon>
        <taxon>Arthropoda</taxon>
        <taxon>Hexapoda</taxon>
        <taxon>Insecta</taxon>
        <taxon>Pterygota</taxon>
        <taxon>Neoptera</taxon>
        <taxon>Endopterygota</taxon>
        <taxon>Lepidoptera</taxon>
        <taxon>Glossata</taxon>
        <taxon>Ditrysia</taxon>
        <taxon>Noctuoidea</taxon>
        <taxon>Noctuidae</taxon>
        <taxon>Amphipyrinae</taxon>
        <taxon>Spodoptera</taxon>
    </lineage>
</organism>
<feature type="region of interest" description="Disordered" evidence="5">
    <location>
        <begin position="347"/>
        <end position="427"/>
    </location>
</feature>
<gene>
    <name evidence="7" type="ORF">SFRICE_018365</name>
</gene>
<evidence type="ECO:0000256" key="3">
    <source>
        <dbReference type="ARBA" id="ARBA00022833"/>
    </source>
</evidence>
<accession>A0A2H1VWD8</accession>
<dbReference type="PANTHER" id="PTHR16295:SF10">
    <property type="entry name" value="EXPRESSED PROTEIN"/>
    <property type="match status" value="1"/>
</dbReference>
<keyword evidence="2 4" id="KW-0863">Zinc-finger</keyword>
<evidence type="ECO:0000256" key="4">
    <source>
        <dbReference type="PROSITE-ProRule" id="PRU00207"/>
    </source>
</evidence>
<dbReference type="PROSITE" id="PS50145">
    <property type="entry name" value="ZF_TRAF"/>
    <property type="match status" value="1"/>
</dbReference>
<feature type="compositionally biased region" description="Polar residues" evidence="5">
    <location>
        <begin position="228"/>
        <end position="237"/>
    </location>
</feature>
<dbReference type="GO" id="GO:0008270">
    <property type="term" value="F:zinc ion binding"/>
    <property type="evidence" value="ECO:0007669"/>
    <property type="project" value="UniProtKB-KW"/>
</dbReference>
<dbReference type="InterPro" id="IPR051986">
    <property type="entry name" value="Innate_Immune_Apopt_Reg"/>
</dbReference>
<feature type="compositionally biased region" description="Low complexity" evidence="5">
    <location>
        <begin position="212"/>
        <end position="227"/>
    </location>
</feature>
<reference evidence="7" key="1">
    <citation type="submission" date="2016-07" db="EMBL/GenBank/DDBJ databases">
        <authorList>
            <person name="Bretaudeau A."/>
        </authorList>
    </citation>
    <scope>NUCLEOTIDE SEQUENCE</scope>
    <source>
        <strain evidence="7">Rice</strain>
        <tissue evidence="7">Whole body</tissue>
    </source>
</reference>
<feature type="compositionally biased region" description="Basic and acidic residues" evidence="5">
    <location>
        <begin position="394"/>
        <end position="427"/>
    </location>
</feature>
<feature type="region of interest" description="Disordered" evidence="5">
    <location>
        <begin position="139"/>
        <end position="300"/>
    </location>
</feature>